<keyword evidence="1" id="KW-0812">Transmembrane</keyword>
<protein>
    <recommendedName>
        <fullName evidence="4">Late embryogenesis abundant protein LEA-2 subgroup domain-containing protein</fullName>
    </recommendedName>
</protein>
<dbReference type="Proteomes" id="UP000324897">
    <property type="component" value="Unassembled WGS sequence"/>
</dbReference>
<reference evidence="2 3" key="1">
    <citation type="journal article" date="2019" name="Sci. Rep.">
        <title>A high-quality genome of Eragrostis curvula grass provides insights into Poaceae evolution and supports new strategies to enhance forage quality.</title>
        <authorList>
            <person name="Carballo J."/>
            <person name="Santos B.A.C.M."/>
            <person name="Zappacosta D."/>
            <person name="Garbus I."/>
            <person name="Selva J.P."/>
            <person name="Gallo C.A."/>
            <person name="Diaz A."/>
            <person name="Albertini E."/>
            <person name="Caccamo M."/>
            <person name="Echenique V."/>
        </authorList>
    </citation>
    <scope>NUCLEOTIDE SEQUENCE [LARGE SCALE GENOMIC DNA]</scope>
    <source>
        <strain evidence="3">cv. Victoria</strain>
        <tissue evidence="2">Leaf</tissue>
    </source>
</reference>
<feature type="non-terminal residue" evidence="2">
    <location>
        <position position="1"/>
    </location>
</feature>
<comment type="caution">
    <text evidence="2">The sequence shown here is derived from an EMBL/GenBank/DDBJ whole genome shotgun (WGS) entry which is preliminary data.</text>
</comment>
<dbReference type="PANTHER" id="PTHR33994">
    <property type="entry name" value="OS04G0515000 PROTEIN"/>
    <property type="match status" value="1"/>
</dbReference>
<dbReference type="Gramene" id="TVU00062">
    <property type="protein sequence ID" value="TVU00062"/>
    <property type="gene ID" value="EJB05_54555"/>
</dbReference>
<keyword evidence="1" id="KW-1133">Transmembrane helix</keyword>
<evidence type="ECO:0008006" key="4">
    <source>
        <dbReference type="Google" id="ProtNLM"/>
    </source>
</evidence>
<evidence type="ECO:0000313" key="3">
    <source>
        <dbReference type="Proteomes" id="UP000324897"/>
    </source>
</evidence>
<evidence type="ECO:0000313" key="2">
    <source>
        <dbReference type="EMBL" id="TVU00062.1"/>
    </source>
</evidence>
<accession>A0A5J9SM33</accession>
<keyword evidence="1" id="KW-0472">Membrane</keyword>
<dbReference type="AlphaFoldDB" id="A0A5J9SM33"/>
<keyword evidence="3" id="KW-1185">Reference proteome</keyword>
<feature type="transmembrane region" description="Helical" evidence="1">
    <location>
        <begin position="24"/>
        <end position="46"/>
    </location>
</feature>
<evidence type="ECO:0000256" key="1">
    <source>
        <dbReference type="SAM" id="Phobius"/>
    </source>
</evidence>
<organism evidence="2 3">
    <name type="scientific">Eragrostis curvula</name>
    <name type="common">weeping love grass</name>
    <dbReference type="NCBI Taxonomy" id="38414"/>
    <lineage>
        <taxon>Eukaryota</taxon>
        <taxon>Viridiplantae</taxon>
        <taxon>Streptophyta</taxon>
        <taxon>Embryophyta</taxon>
        <taxon>Tracheophyta</taxon>
        <taxon>Spermatophyta</taxon>
        <taxon>Magnoliopsida</taxon>
        <taxon>Liliopsida</taxon>
        <taxon>Poales</taxon>
        <taxon>Poaceae</taxon>
        <taxon>PACMAD clade</taxon>
        <taxon>Chloridoideae</taxon>
        <taxon>Eragrostideae</taxon>
        <taxon>Eragrostidinae</taxon>
        <taxon>Eragrostis</taxon>
    </lineage>
</organism>
<dbReference type="EMBL" id="RWGY01000639">
    <property type="protein sequence ID" value="TVU00062.1"/>
    <property type="molecule type" value="Genomic_DNA"/>
</dbReference>
<proteinExistence type="predicted"/>
<dbReference type="PANTHER" id="PTHR33994:SF24">
    <property type="entry name" value="OS01G0712500 PROTEIN"/>
    <property type="match status" value="1"/>
</dbReference>
<name>A0A5J9SM33_9POAL</name>
<sequence>MAASTPQDQLHPSMRSKRSPKEEAPVLAALLCFAVLCLGWIATMMYKGIIRDMDNKPVECSVELVEAKGLGRPAISPDAESPAIKLLVHVNNRHVFGMDHDGGSVVVSYAGVPLARGSTPAFFVGKKKTVTLAEDATSEGVGVPEDLLRLMLQERRSGVAQLEIDLLLFDQLYTCSVDLDGQIRAGRVNKLQSSFLHEIKDRFTGQ</sequence>
<gene>
    <name evidence="2" type="ORF">EJB05_54555</name>
</gene>